<accession>A0ABU6YKX7</accession>
<protein>
    <submittedName>
        <fullName evidence="2">Uncharacterized protein</fullName>
    </submittedName>
</protein>
<feature type="transmembrane region" description="Helical" evidence="1">
    <location>
        <begin position="26"/>
        <end position="46"/>
    </location>
</feature>
<keyword evidence="3" id="KW-1185">Reference proteome</keyword>
<comment type="caution">
    <text evidence="2">The sequence shown here is derived from an EMBL/GenBank/DDBJ whole genome shotgun (WGS) entry which is preliminary data.</text>
</comment>
<name>A0ABU6YKX7_9FABA</name>
<evidence type="ECO:0000256" key="1">
    <source>
        <dbReference type="SAM" id="Phobius"/>
    </source>
</evidence>
<evidence type="ECO:0000313" key="2">
    <source>
        <dbReference type="EMBL" id="MED6210844.1"/>
    </source>
</evidence>
<dbReference type="PANTHER" id="PTHR12242">
    <property type="entry name" value="OS02G0130600 PROTEIN-RELATED"/>
    <property type="match status" value="1"/>
</dbReference>
<dbReference type="Proteomes" id="UP001341840">
    <property type="component" value="Unassembled WGS sequence"/>
</dbReference>
<keyword evidence="1" id="KW-1133">Transmembrane helix</keyword>
<dbReference type="EMBL" id="JASCZI010242374">
    <property type="protein sequence ID" value="MED6210844.1"/>
    <property type="molecule type" value="Genomic_DNA"/>
</dbReference>
<organism evidence="2 3">
    <name type="scientific">Stylosanthes scabra</name>
    <dbReference type="NCBI Taxonomy" id="79078"/>
    <lineage>
        <taxon>Eukaryota</taxon>
        <taxon>Viridiplantae</taxon>
        <taxon>Streptophyta</taxon>
        <taxon>Embryophyta</taxon>
        <taxon>Tracheophyta</taxon>
        <taxon>Spermatophyta</taxon>
        <taxon>Magnoliopsida</taxon>
        <taxon>eudicotyledons</taxon>
        <taxon>Gunneridae</taxon>
        <taxon>Pentapetalae</taxon>
        <taxon>rosids</taxon>
        <taxon>fabids</taxon>
        <taxon>Fabales</taxon>
        <taxon>Fabaceae</taxon>
        <taxon>Papilionoideae</taxon>
        <taxon>50 kb inversion clade</taxon>
        <taxon>dalbergioids sensu lato</taxon>
        <taxon>Dalbergieae</taxon>
        <taxon>Pterocarpus clade</taxon>
        <taxon>Stylosanthes</taxon>
    </lineage>
</organism>
<feature type="transmembrane region" description="Helical" evidence="1">
    <location>
        <begin position="92"/>
        <end position="110"/>
    </location>
</feature>
<reference evidence="2 3" key="1">
    <citation type="journal article" date="2023" name="Plants (Basel)">
        <title>Bridging the Gap: Combining Genomics and Transcriptomics Approaches to Understand Stylosanthes scabra, an Orphan Legume from the Brazilian Caatinga.</title>
        <authorList>
            <person name="Ferreira-Neto J.R.C."/>
            <person name="da Silva M.D."/>
            <person name="Binneck E."/>
            <person name="de Melo N.F."/>
            <person name="da Silva R.H."/>
            <person name="de Melo A.L.T.M."/>
            <person name="Pandolfi V."/>
            <person name="Bustamante F.O."/>
            <person name="Brasileiro-Vidal A.C."/>
            <person name="Benko-Iseppon A.M."/>
        </authorList>
    </citation>
    <scope>NUCLEOTIDE SEQUENCE [LARGE SCALE GENOMIC DNA]</scope>
    <source>
        <tissue evidence="2">Leaves</tissue>
    </source>
</reference>
<dbReference type="PANTHER" id="PTHR12242:SF29">
    <property type="entry name" value="TRANSMEMBRANE PROTEIN"/>
    <property type="match status" value="1"/>
</dbReference>
<keyword evidence="1" id="KW-0472">Membrane</keyword>
<proteinExistence type="predicted"/>
<evidence type="ECO:0000313" key="3">
    <source>
        <dbReference type="Proteomes" id="UP001341840"/>
    </source>
</evidence>
<gene>
    <name evidence="2" type="ORF">PIB30_067953</name>
</gene>
<sequence>MTVNMHTLNVILLLGDTALNCLQVPWTGMPFFVLWTGAFVIFQWIIHACVPIWWPYPFLDLSLPLAPLWYAISPSPVSGSHAFASSASLRVFAGWIVAYSMLWIICADCGNETSFLVKMVPILLPVLKGKIRRYQSRVALEPLVVWYAPKLYPDGCLPWQQDVRHN</sequence>
<keyword evidence="1" id="KW-0812">Transmembrane</keyword>